<gene>
    <name evidence="9" type="primary">nifS</name>
    <name evidence="9" type="ORF">CSC2_23720</name>
</gene>
<sequence>MEVYFDNSATTKPTEEVIEAVINGMREFYGNPSSLHKMGIKCDRELLSCRERLASLINCTKEEVYFTSGGSESNNMIIKGITKPGNHIIISSFEHPSVLSTCKELEEHGVKVTYLDVNSVGQIDIEQLEESICKDTVLVSIMHVNNEIGAIQNLERIGNLIKERSQRAKFHVDAVQSFGKFKIDVKKYKIDMLSVSAHKIHGPKGTGFCYIRKGLSFAPLISGGGQEKGFRSGTENLPSALGMVKAAEEISKNLESNFNKVTELKRYFIDKLQNIKDIKINSPLDDKISPYVLNVSFIGVRAEVLLHLLEEKDIYVSTGSACSSRHISTKGSHVLNAIGLTEKEITGAIRFSFSSFNTIEEVDYVIEVLRNSLTFLRRVKI</sequence>
<dbReference type="Proteomes" id="UP000663802">
    <property type="component" value="Unassembled WGS sequence"/>
</dbReference>
<evidence type="ECO:0000256" key="5">
    <source>
        <dbReference type="ARBA" id="ARBA00023004"/>
    </source>
</evidence>
<dbReference type="InterPro" id="IPR016454">
    <property type="entry name" value="Cysteine_dSase"/>
</dbReference>
<evidence type="ECO:0000256" key="6">
    <source>
        <dbReference type="ARBA" id="ARBA00023014"/>
    </source>
</evidence>
<dbReference type="InterPro" id="IPR020578">
    <property type="entry name" value="Aminotrans_V_PyrdxlP_BS"/>
</dbReference>
<reference evidence="9 10" key="1">
    <citation type="journal article" date="2021" name="Int. J. Syst. Evol. Microbiol.">
        <title>Clostridium zeae sp. nov., isolated from corn silage.</title>
        <authorList>
            <person name="Kobayashi H."/>
            <person name="Tanizawa Y."/>
            <person name="Yagura M."/>
            <person name="Sakamoto M."/>
            <person name="Ohkuma M."/>
            <person name="Tohno M."/>
        </authorList>
    </citation>
    <scope>NUCLEOTIDE SEQUENCE [LARGE SCALE GENOMIC DNA]</scope>
    <source>
        <strain evidence="9 10">CSC2</strain>
    </source>
</reference>
<evidence type="ECO:0000313" key="9">
    <source>
        <dbReference type="EMBL" id="GFZ31846.1"/>
    </source>
</evidence>
<keyword evidence="3" id="KW-0479">Metal-binding</keyword>
<dbReference type="InterPro" id="IPR000192">
    <property type="entry name" value="Aminotrans_V_dom"/>
</dbReference>
<evidence type="ECO:0000256" key="3">
    <source>
        <dbReference type="ARBA" id="ARBA00022723"/>
    </source>
</evidence>
<dbReference type="NCBIfam" id="NF002806">
    <property type="entry name" value="PRK02948.1"/>
    <property type="match status" value="1"/>
</dbReference>
<comment type="caution">
    <text evidence="9">The sequence shown here is derived from an EMBL/GenBank/DDBJ whole genome shotgun (WGS) entry which is preliminary data.</text>
</comment>
<keyword evidence="10" id="KW-1185">Reference proteome</keyword>
<keyword evidence="4" id="KW-0663">Pyridoxal phosphate</keyword>
<dbReference type="EMBL" id="BMBA01000002">
    <property type="protein sequence ID" value="GFZ31846.1"/>
    <property type="molecule type" value="Genomic_DNA"/>
</dbReference>
<dbReference type="Gene3D" id="1.10.260.50">
    <property type="match status" value="1"/>
</dbReference>
<accession>A0ABQ1EAN8</accession>
<evidence type="ECO:0000256" key="4">
    <source>
        <dbReference type="ARBA" id="ARBA00022898"/>
    </source>
</evidence>
<dbReference type="Gene3D" id="3.40.640.10">
    <property type="entry name" value="Type I PLP-dependent aspartate aminotransferase-like (Major domain)"/>
    <property type="match status" value="1"/>
</dbReference>
<name>A0ABQ1EAN8_9CLOT</name>
<dbReference type="PIRSF" id="PIRSF005572">
    <property type="entry name" value="NifS"/>
    <property type="match status" value="1"/>
</dbReference>
<dbReference type="InterPro" id="IPR015422">
    <property type="entry name" value="PyrdxlP-dep_Trfase_small"/>
</dbReference>
<dbReference type="RefSeq" id="WP_206870132.1">
    <property type="nucleotide sequence ID" value="NZ_BMBA01000002.1"/>
</dbReference>
<dbReference type="InterPro" id="IPR015424">
    <property type="entry name" value="PyrdxlP-dep_Trfase"/>
</dbReference>
<evidence type="ECO:0000259" key="8">
    <source>
        <dbReference type="Pfam" id="PF00266"/>
    </source>
</evidence>
<protein>
    <submittedName>
        <fullName evidence="9">Cysteine desulfurase</fullName>
    </submittedName>
</protein>
<keyword evidence="5" id="KW-0408">Iron</keyword>
<comment type="cofactor">
    <cofactor evidence="1 7">
        <name>pyridoxal 5'-phosphate</name>
        <dbReference type="ChEBI" id="CHEBI:597326"/>
    </cofactor>
</comment>
<dbReference type="Gene3D" id="3.90.1150.10">
    <property type="entry name" value="Aspartate Aminotransferase, domain 1"/>
    <property type="match status" value="1"/>
</dbReference>
<evidence type="ECO:0000256" key="2">
    <source>
        <dbReference type="ARBA" id="ARBA00006490"/>
    </source>
</evidence>
<evidence type="ECO:0000256" key="7">
    <source>
        <dbReference type="RuleBase" id="RU004504"/>
    </source>
</evidence>
<comment type="similarity">
    <text evidence="2">Belongs to the class-V pyridoxal-phosphate-dependent aminotransferase family. NifS/IscS subfamily.</text>
</comment>
<evidence type="ECO:0000313" key="10">
    <source>
        <dbReference type="Proteomes" id="UP000663802"/>
    </source>
</evidence>
<dbReference type="SUPFAM" id="SSF53383">
    <property type="entry name" value="PLP-dependent transferases"/>
    <property type="match status" value="1"/>
</dbReference>
<organism evidence="9 10">
    <name type="scientific">Clostridium zeae</name>
    <dbReference type="NCBI Taxonomy" id="2759022"/>
    <lineage>
        <taxon>Bacteria</taxon>
        <taxon>Bacillati</taxon>
        <taxon>Bacillota</taxon>
        <taxon>Clostridia</taxon>
        <taxon>Eubacteriales</taxon>
        <taxon>Clostridiaceae</taxon>
        <taxon>Clostridium</taxon>
    </lineage>
</organism>
<dbReference type="Pfam" id="PF00266">
    <property type="entry name" value="Aminotran_5"/>
    <property type="match status" value="1"/>
</dbReference>
<dbReference type="PROSITE" id="PS00595">
    <property type="entry name" value="AA_TRANSFER_CLASS_5"/>
    <property type="match status" value="1"/>
</dbReference>
<evidence type="ECO:0000256" key="1">
    <source>
        <dbReference type="ARBA" id="ARBA00001933"/>
    </source>
</evidence>
<dbReference type="PANTHER" id="PTHR11601:SF50">
    <property type="entry name" value="CYSTEINE DESULFURASE ISCS 2-RELATED"/>
    <property type="match status" value="1"/>
</dbReference>
<proteinExistence type="inferred from homology"/>
<keyword evidence="6" id="KW-0411">Iron-sulfur</keyword>
<feature type="domain" description="Aminotransferase class V" evidence="8">
    <location>
        <begin position="3"/>
        <end position="365"/>
    </location>
</feature>
<dbReference type="PANTHER" id="PTHR11601">
    <property type="entry name" value="CYSTEINE DESULFURYLASE FAMILY MEMBER"/>
    <property type="match status" value="1"/>
</dbReference>
<dbReference type="InterPro" id="IPR015421">
    <property type="entry name" value="PyrdxlP-dep_Trfase_major"/>
</dbReference>